<sequence>SCNVHLINESPSQTNRQIRMSSSSFSYSGNGERPTVPPEYDCEQRQAKVSLHDYDTTGASLSSTYKHWALVFEFEDGAVRVIEGINFNGKLTPSFTKVKDPRTKYNKTKGSVTTSPKRIRNLALNNPYNNKTYNILTCNCQNWINSILERLGFAKETTVGDETGWTLASLAAVVMGIFIGRWAMTLDNLKKSSIFTNYYYTVILNCNIFFISSYFSLASGNM</sequence>
<accession>A0A0P4VH10</accession>
<dbReference type="EMBL" id="GDKW01003815">
    <property type="protein sequence ID" value="JAI52780.1"/>
    <property type="molecule type" value="mRNA"/>
</dbReference>
<evidence type="ECO:0000313" key="3">
    <source>
        <dbReference type="EMBL" id="JAI52780.1"/>
    </source>
</evidence>
<dbReference type="AlphaFoldDB" id="A0A0P4VH10"/>
<name>A0A0P4VH10_9HEMI</name>
<protein>
    <submittedName>
        <fullName evidence="3">Putative conserved plasma membrane protein</fullName>
    </submittedName>
</protein>
<feature type="compositionally biased region" description="Polar residues" evidence="1">
    <location>
        <begin position="1"/>
        <end position="20"/>
    </location>
</feature>
<keyword evidence="2" id="KW-0472">Membrane</keyword>
<evidence type="ECO:0000256" key="1">
    <source>
        <dbReference type="SAM" id="MobiDB-lite"/>
    </source>
</evidence>
<keyword evidence="2" id="KW-1133">Transmembrane helix</keyword>
<feature type="region of interest" description="Disordered" evidence="1">
    <location>
        <begin position="1"/>
        <end position="37"/>
    </location>
</feature>
<feature type="transmembrane region" description="Helical" evidence="2">
    <location>
        <begin position="198"/>
        <end position="217"/>
    </location>
</feature>
<organism evidence="3">
    <name type="scientific">Rhodnius neglectus</name>
    <dbReference type="NCBI Taxonomy" id="72488"/>
    <lineage>
        <taxon>Eukaryota</taxon>
        <taxon>Metazoa</taxon>
        <taxon>Ecdysozoa</taxon>
        <taxon>Arthropoda</taxon>
        <taxon>Hexapoda</taxon>
        <taxon>Insecta</taxon>
        <taxon>Pterygota</taxon>
        <taxon>Neoptera</taxon>
        <taxon>Paraneoptera</taxon>
        <taxon>Hemiptera</taxon>
        <taxon>Heteroptera</taxon>
        <taxon>Panheteroptera</taxon>
        <taxon>Cimicomorpha</taxon>
        <taxon>Reduviidae</taxon>
        <taxon>Triatominae</taxon>
        <taxon>Rhodnius</taxon>
    </lineage>
</organism>
<feature type="non-terminal residue" evidence="3">
    <location>
        <position position="1"/>
    </location>
</feature>
<evidence type="ECO:0000256" key="2">
    <source>
        <dbReference type="SAM" id="Phobius"/>
    </source>
</evidence>
<keyword evidence="2" id="KW-0812">Transmembrane</keyword>
<proteinExistence type="evidence at transcript level"/>
<reference evidence="3" key="1">
    <citation type="journal article" date="2016" name="PLoS Negl. Trop. Dis.">
        <title>A Deep Insight into the Sialome of Rhodnius neglectus, a Vector of Chagas Disease.</title>
        <authorList>
            <person name="Santiago P.B."/>
            <person name="Assumpcao T.C."/>
            <person name="Araujo C.N."/>
            <person name="Bastos I.M."/>
            <person name="Neves D."/>
            <person name="Silva I.G."/>
            <person name="Charneau S."/>
            <person name="Queiroz R.M."/>
            <person name="Raiol T."/>
            <person name="Oliveira J.V."/>
            <person name="Sousa M.V."/>
            <person name="Calvo E."/>
            <person name="Ribeiro J.M."/>
            <person name="Santana J.M."/>
        </authorList>
    </citation>
    <scope>NUCLEOTIDE SEQUENCE</scope>
    <source>
        <tissue evidence="3">Salivary glands</tissue>
    </source>
</reference>
<feature type="transmembrane region" description="Helical" evidence="2">
    <location>
        <begin position="165"/>
        <end position="186"/>
    </location>
</feature>